<dbReference type="STRING" id="675824.A0A1E3QG21"/>
<proteinExistence type="predicted"/>
<dbReference type="Pfam" id="PF04032">
    <property type="entry name" value="Rpr2"/>
    <property type="match status" value="1"/>
</dbReference>
<evidence type="ECO:0000313" key="2">
    <source>
        <dbReference type="EMBL" id="ODQ76641.1"/>
    </source>
</evidence>
<sequence>MSVSDTTTILHLQTSAHSIIRQSPAIASHLYGSFREIANTKFMSLPSQLARSACAACNTVWIPGYNLQVLLHTSHSKKTASLAKRKDKRQRQTDKIVKEHIEQDNRNADLKKFANNGVLPKKETVIDCKNQIYHKKVLCYFCLTCGHMTRFSIPGINAVSQNKNIVPTAIETPTSTPQRAGGNFGINIPAQDSPSSTKLSTSASSRKRQKMRKQNSLQQMLAKAKAEKSEKIPSGMKLMDIMKSANK</sequence>
<keyword evidence="3" id="KW-1185">Reference proteome</keyword>
<reference evidence="2 3" key="1">
    <citation type="journal article" date="2016" name="Proc. Natl. Acad. Sci. U.S.A.">
        <title>Comparative genomics of biotechnologically important yeasts.</title>
        <authorList>
            <person name="Riley R."/>
            <person name="Haridas S."/>
            <person name="Wolfe K.H."/>
            <person name="Lopes M.R."/>
            <person name="Hittinger C.T."/>
            <person name="Goeker M."/>
            <person name="Salamov A.A."/>
            <person name="Wisecaver J.H."/>
            <person name="Long T.M."/>
            <person name="Calvey C.H."/>
            <person name="Aerts A.L."/>
            <person name="Barry K.W."/>
            <person name="Choi C."/>
            <person name="Clum A."/>
            <person name="Coughlan A.Y."/>
            <person name="Deshpande S."/>
            <person name="Douglass A.P."/>
            <person name="Hanson S.J."/>
            <person name="Klenk H.-P."/>
            <person name="LaButti K.M."/>
            <person name="Lapidus A."/>
            <person name="Lindquist E.A."/>
            <person name="Lipzen A.M."/>
            <person name="Meier-Kolthoff J.P."/>
            <person name="Ohm R.A."/>
            <person name="Otillar R.P."/>
            <person name="Pangilinan J.L."/>
            <person name="Peng Y."/>
            <person name="Rokas A."/>
            <person name="Rosa C.A."/>
            <person name="Scheuner C."/>
            <person name="Sibirny A.A."/>
            <person name="Slot J.C."/>
            <person name="Stielow J.B."/>
            <person name="Sun H."/>
            <person name="Kurtzman C.P."/>
            <person name="Blackwell M."/>
            <person name="Grigoriev I.V."/>
            <person name="Jeffries T.W."/>
        </authorList>
    </citation>
    <scope>NUCLEOTIDE SEQUENCE [LARGE SCALE GENOMIC DNA]</scope>
    <source>
        <strain evidence="2 3">NRRL Y-11557</strain>
    </source>
</reference>
<dbReference type="AlphaFoldDB" id="A0A1E3QG21"/>
<protein>
    <submittedName>
        <fullName evidence="2">Uncharacterized protein</fullName>
    </submittedName>
</protein>
<gene>
    <name evidence="2" type="ORF">LIPSTDRAFT_139744</name>
</gene>
<dbReference type="OrthoDB" id="10408463at2759"/>
<feature type="compositionally biased region" description="Low complexity" evidence="1">
    <location>
        <begin position="193"/>
        <end position="204"/>
    </location>
</feature>
<dbReference type="PANTHER" id="PTHR14742">
    <property type="entry name" value="RIBONUCLEASE P SUBUNIT P21"/>
    <property type="match status" value="1"/>
</dbReference>
<organism evidence="2 3">
    <name type="scientific">Lipomyces starkeyi NRRL Y-11557</name>
    <dbReference type="NCBI Taxonomy" id="675824"/>
    <lineage>
        <taxon>Eukaryota</taxon>
        <taxon>Fungi</taxon>
        <taxon>Dikarya</taxon>
        <taxon>Ascomycota</taxon>
        <taxon>Saccharomycotina</taxon>
        <taxon>Lipomycetes</taxon>
        <taxon>Lipomycetales</taxon>
        <taxon>Lipomycetaceae</taxon>
        <taxon>Lipomyces</taxon>
    </lineage>
</organism>
<dbReference type="EMBL" id="KV454289">
    <property type="protein sequence ID" value="ODQ76641.1"/>
    <property type="molecule type" value="Genomic_DNA"/>
</dbReference>
<accession>A0A1E3QG21</accession>
<dbReference type="GO" id="GO:0005655">
    <property type="term" value="C:nucleolar ribonuclease P complex"/>
    <property type="evidence" value="ECO:0007669"/>
    <property type="project" value="TreeGrafter"/>
</dbReference>
<dbReference type="Proteomes" id="UP000094385">
    <property type="component" value="Unassembled WGS sequence"/>
</dbReference>
<dbReference type="PANTHER" id="PTHR14742:SF3">
    <property type="entry name" value="RIBONUCLEASE MRP PROTEIN SUBUNIT SNM1"/>
    <property type="match status" value="1"/>
</dbReference>
<evidence type="ECO:0000256" key="1">
    <source>
        <dbReference type="SAM" id="MobiDB-lite"/>
    </source>
</evidence>
<feature type="region of interest" description="Disordered" evidence="1">
    <location>
        <begin position="171"/>
        <end position="247"/>
    </location>
</feature>
<dbReference type="GO" id="GO:0008033">
    <property type="term" value="P:tRNA processing"/>
    <property type="evidence" value="ECO:0007669"/>
    <property type="project" value="TreeGrafter"/>
</dbReference>
<name>A0A1E3QG21_LIPST</name>
<evidence type="ECO:0000313" key="3">
    <source>
        <dbReference type="Proteomes" id="UP000094385"/>
    </source>
</evidence>
<dbReference type="InterPro" id="IPR007175">
    <property type="entry name" value="Rpr2/Snm1/Rpp21"/>
</dbReference>